<sequence>MSLDSLIDAFDAYESIHEDKDDYSNIDFENPIQALDNELLFDIQLIIFALICSKQVHIISLPITSNPEKFTS</sequence>
<protein>
    <submittedName>
        <fullName evidence="1">Uncharacterized protein</fullName>
    </submittedName>
</protein>
<gene>
    <name evidence="1" type="ORF">C2G38_2189705</name>
</gene>
<accession>A0A397V292</accession>
<dbReference type="Proteomes" id="UP000266673">
    <property type="component" value="Unassembled WGS sequence"/>
</dbReference>
<keyword evidence="2" id="KW-1185">Reference proteome</keyword>
<evidence type="ECO:0000313" key="2">
    <source>
        <dbReference type="Proteomes" id="UP000266673"/>
    </source>
</evidence>
<proteinExistence type="predicted"/>
<reference evidence="1 2" key="1">
    <citation type="submission" date="2018-06" db="EMBL/GenBank/DDBJ databases">
        <title>Comparative genomics reveals the genomic features of Rhizophagus irregularis, R. cerebriforme, R. diaphanum and Gigaspora rosea, and their symbiotic lifestyle signature.</title>
        <authorList>
            <person name="Morin E."/>
            <person name="San Clemente H."/>
            <person name="Chen E.C.H."/>
            <person name="De La Providencia I."/>
            <person name="Hainaut M."/>
            <person name="Kuo A."/>
            <person name="Kohler A."/>
            <person name="Murat C."/>
            <person name="Tang N."/>
            <person name="Roy S."/>
            <person name="Loubradou J."/>
            <person name="Henrissat B."/>
            <person name="Grigoriev I.V."/>
            <person name="Corradi N."/>
            <person name="Roux C."/>
            <person name="Martin F.M."/>
        </authorList>
    </citation>
    <scope>NUCLEOTIDE SEQUENCE [LARGE SCALE GENOMIC DNA]</scope>
    <source>
        <strain evidence="1 2">DAOM 194757</strain>
    </source>
</reference>
<evidence type="ECO:0000313" key="1">
    <source>
        <dbReference type="EMBL" id="RIB16525.1"/>
    </source>
</evidence>
<organism evidence="1 2">
    <name type="scientific">Gigaspora rosea</name>
    <dbReference type="NCBI Taxonomy" id="44941"/>
    <lineage>
        <taxon>Eukaryota</taxon>
        <taxon>Fungi</taxon>
        <taxon>Fungi incertae sedis</taxon>
        <taxon>Mucoromycota</taxon>
        <taxon>Glomeromycotina</taxon>
        <taxon>Glomeromycetes</taxon>
        <taxon>Diversisporales</taxon>
        <taxon>Gigasporaceae</taxon>
        <taxon>Gigaspora</taxon>
    </lineage>
</organism>
<dbReference type="AlphaFoldDB" id="A0A397V292"/>
<comment type="caution">
    <text evidence="1">The sequence shown here is derived from an EMBL/GenBank/DDBJ whole genome shotgun (WGS) entry which is preliminary data.</text>
</comment>
<dbReference type="EMBL" id="QKWP01000669">
    <property type="protein sequence ID" value="RIB16525.1"/>
    <property type="molecule type" value="Genomic_DNA"/>
</dbReference>
<name>A0A397V292_9GLOM</name>